<comment type="caution">
    <text evidence="1">The sequence shown here is derived from an EMBL/GenBank/DDBJ whole genome shotgun (WGS) entry which is preliminary data.</text>
</comment>
<dbReference type="RefSeq" id="XP_060447457.1">
    <property type="nucleotide sequence ID" value="XM_060582432.1"/>
</dbReference>
<protein>
    <submittedName>
        <fullName evidence="1">Uncharacterized protein</fullName>
    </submittedName>
</protein>
<sequence>MARDQVMFVGGDDGRRDFFWFCVVIFFPLKRSMASWYRAWNTWRQGPSGLSHARRRSRRIVFHEALKRCDAWPLDTMDER</sequence>
<name>A0AAI9ZW01_9PEZI</name>
<dbReference type="Proteomes" id="UP001243989">
    <property type="component" value="Unassembled WGS sequence"/>
</dbReference>
<dbReference type="GeneID" id="85467294"/>
<gene>
    <name evidence="1" type="ORF">BDP81DRAFT_192627</name>
</gene>
<proteinExistence type="predicted"/>
<evidence type="ECO:0000313" key="2">
    <source>
        <dbReference type="Proteomes" id="UP001243989"/>
    </source>
</evidence>
<keyword evidence="2" id="KW-1185">Reference proteome</keyword>
<dbReference type="AlphaFoldDB" id="A0AAI9ZW01"/>
<dbReference type="EMBL" id="JAHMHQ010000006">
    <property type="protein sequence ID" value="KAK1638850.1"/>
    <property type="molecule type" value="Genomic_DNA"/>
</dbReference>
<evidence type="ECO:0000313" key="1">
    <source>
        <dbReference type="EMBL" id="KAK1638850.1"/>
    </source>
</evidence>
<organism evidence="1 2">
    <name type="scientific">Colletotrichum phormii</name>
    <dbReference type="NCBI Taxonomy" id="359342"/>
    <lineage>
        <taxon>Eukaryota</taxon>
        <taxon>Fungi</taxon>
        <taxon>Dikarya</taxon>
        <taxon>Ascomycota</taxon>
        <taxon>Pezizomycotina</taxon>
        <taxon>Sordariomycetes</taxon>
        <taxon>Hypocreomycetidae</taxon>
        <taxon>Glomerellales</taxon>
        <taxon>Glomerellaceae</taxon>
        <taxon>Colletotrichum</taxon>
        <taxon>Colletotrichum acutatum species complex</taxon>
    </lineage>
</organism>
<reference evidence="1" key="1">
    <citation type="submission" date="2021-06" db="EMBL/GenBank/DDBJ databases">
        <title>Comparative genomics, transcriptomics and evolutionary studies reveal genomic signatures of adaptation to plant cell wall in hemibiotrophic fungi.</title>
        <authorList>
            <consortium name="DOE Joint Genome Institute"/>
            <person name="Baroncelli R."/>
            <person name="Diaz J.F."/>
            <person name="Benocci T."/>
            <person name="Peng M."/>
            <person name="Battaglia E."/>
            <person name="Haridas S."/>
            <person name="Andreopoulos W."/>
            <person name="Labutti K."/>
            <person name="Pangilinan J."/>
            <person name="Floch G.L."/>
            <person name="Makela M.R."/>
            <person name="Henrissat B."/>
            <person name="Grigoriev I.V."/>
            <person name="Crouch J.A."/>
            <person name="De Vries R.P."/>
            <person name="Sukno S.A."/>
            <person name="Thon M.R."/>
        </authorList>
    </citation>
    <scope>NUCLEOTIDE SEQUENCE</scope>
    <source>
        <strain evidence="1">CBS 102054</strain>
    </source>
</reference>
<accession>A0AAI9ZW01</accession>